<dbReference type="Gene3D" id="3.90.190.10">
    <property type="entry name" value="Protein tyrosine phosphatase superfamily"/>
    <property type="match status" value="1"/>
</dbReference>
<accession>A0A1B8GTN2</accession>
<sequence length="190" mass="22280">MDYWPASTTEIFPGLFIGNYQSSNTREVLESNKITAVVSAAEGRSGHWHRTKFTDSIKPGHHLWIECLDNKVENMLRYMRTICDFIDAHLEPKDSKPPGRVLVHCKMGRSRSSTMVIAYLMCKLGKSRDELLGEMKVKWPRTRPSSNFMAQLEIWEKVGYDLWDDEERRSPSWSMRRIWRRGRPIWKSMG</sequence>
<dbReference type="GO" id="GO:0017017">
    <property type="term" value="F:MAP kinase tyrosine/serine/threonine phosphatase activity"/>
    <property type="evidence" value="ECO:0007669"/>
    <property type="project" value="TreeGrafter"/>
</dbReference>
<keyword evidence="4" id="KW-0904">Protein phosphatase</keyword>
<dbReference type="InterPro" id="IPR000387">
    <property type="entry name" value="Tyr_Pase_dom"/>
</dbReference>
<keyword evidence="3" id="KW-0378">Hydrolase</keyword>
<reference evidence="8" key="2">
    <citation type="journal article" date="2018" name="Nat. Commun.">
        <title>Extreme sensitivity to ultraviolet light in the fungal pathogen causing white-nose syndrome of bats.</title>
        <authorList>
            <person name="Palmer J.M."/>
            <person name="Drees K.P."/>
            <person name="Foster J.T."/>
            <person name="Lindner D.L."/>
        </authorList>
    </citation>
    <scope>NUCLEOTIDE SEQUENCE [LARGE SCALE GENOMIC DNA]</scope>
    <source>
        <strain evidence="8">UAMH 10579</strain>
    </source>
</reference>
<dbReference type="PANTHER" id="PTHR10159:SF511">
    <property type="entry name" value="DUAL SPECIFICITY PROTEIN PHOSPHATASE 1"/>
    <property type="match status" value="1"/>
</dbReference>
<evidence type="ECO:0000256" key="2">
    <source>
        <dbReference type="ARBA" id="ARBA00013064"/>
    </source>
</evidence>
<evidence type="ECO:0000259" key="5">
    <source>
        <dbReference type="PROSITE" id="PS50054"/>
    </source>
</evidence>
<dbReference type="STRING" id="342668.A0A1B8GTN2"/>
<evidence type="ECO:0000256" key="1">
    <source>
        <dbReference type="ARBA" id="ARBA00008601"/>
    </source>
</evidence>
<dbReference type="GO" id="GO:0033550">
    <property type="term" value="F:MAP kinase tyrosine phosphatase activity"/>
    <property type="evidence" value="ECO:0007669"/>
    <property type="project" value="TreeGrafter"/>
</dbReference>
<dbReference type="InterPro" id="IPR000340">
    <property type="entry name" value="Dual-sp_phosphatase_cat-dom"/>
</dbReference>
<feature type="domain" description="Tyrosine-protein phosphatase" evidence="5">
    <location>
        <begin position="4"/>
        <end position="161"/>
    </location>
</feature>
<dbReference type="EMBL" id="KV460213">
    <property type="protein sequence ID" value="OBT99181.1"/>
    <property type="molecule type" value="Genomic_DNA"/>
</dbReference>
<proteinExistence type="inferred from homology"/>
<dbReference type="AlphaFoldDB" id="A0A1B8GTN2"/>
<dbReference type="Proteomes" id="UP000091956">
    <property type="component" value="Unassembled WGS sequence"/>
</dbReference>
<dbReference type="GeneID" id="28836030"/>
<organism evidence="7 8">
    <name type="scientific">Pseudogymnoascus verrucosus</name>
    <dbReference type="NCBI Taxonomy" id="342668"/>
    <lineage>
        <taxon>Eukaryota</taxon>
        <taxon>Fungi</taxon>
        <taxon>Dikarya</taxon>
        <taxon>Ascomycota</taxon>
        <taxon>Pezizomycotina</taxon>
        <taxon>Leotiomycetes</taxon>
        <taxon>Thelebolales</taxon>
        <taxon>Thelebolaceae</taxon>
        <taxon>Pseudogymnoascus</taxon>
    </lineage>
</organism>
<dbReference type="PROSITE" id="PS50054">
    <property type="entry name" value="TYR_PHOSPHATASE_DUAL"/>
    <property type="match status" value="1"/>
</dbReference>
<dbReference type="InterPro" id="IPR016130">
    <property type="entry name" value="Tyr_Pase_AS"/>
</dbReference>
<protein>
    <recommendedName>
        <fullName evidence="2">protein-tyrosine-phosphatase</fullName>
        <ecNumber evidence="2">3.1.3.48</ecNumber>
    </recommendedName>
</protein>
<evidence type="ECO:0000259" key="6">
    <source>
        <dbReference type="PROSITE" id="PS50056"/>
    </source>
</evidence>
<dbReference type="PROSITE" id="PS50056">
    <property type="entry name" value="TYR_PHOSPHATASE_2"/>
    <property type="match status" value="1"/>
</dbReference>
<gene>
    <name evidence="7" type="ORF">VE01_02644</name>
</gene>
<dbReference type="InterPro" id="IPR020422">
    <property type="entry name" value="TYR_PHOSPHATASE_DUAL_dom"/>
</dbReference>
<name>A0A1B8GTN2_9PEZI</name>
<keyword evidence="8" id="KW-1185">Reference proteome</keyword>
<evidence type="ECO:0000256" key="4">
    <source>
        <dbReference type="ARBA" id="ARBA00022912"/>
    </source>
</evidence>
<dbReference type="OrthoDB" id="10252009at2759"/>
<reference evidence="7 8" key="1">
    <citation type="submission" date="2016-03" db="EMBL/GenBank/DDBJ databases">
        <title>Comparative genomics of Pseudogymnoascus destructans, the fungus causing white-nose syndrome of bats.</title>
        <authorList>
            <person name="Palmer J.M."/>
            <person name="Drees K.P."/>
            <person name="Foster J.T."/>
            <person name="Lindner D.L."/>
        </authorList>
    </citation>
    <scope>NUCLEOTIDE SEQUENCE [LARGE SCALE GENOMIC DNA]</scope>
    <source>
        <strain evidence="7 8">UAMH 10579</strain>
    </source>
</reference>
<comment type="similarity">
    <text evidence="1">Belongs to the protein-tyrosine phosphatase family. Non-receptor class dual specificity subfamily.</text>
</comment>
<dbReference type="InterPro" id="IPR029021">
    <property type="entry name" value="Prot-tyrosine_phosphatase-like"/>
</dbReference>
<dbReference type="SUPFAM" id="SSF52799">
    <property type="entry name" value="(Phosphotyrosine protein) phosphatases II"/>
    <property type="match status" value="1"/>
</dbReference>
<dbReference type="GO" id="GO:0043409">
    <property type="term" value="P:negative regulation of MAPK cascade"/>
    <property type="evidence" value="ECO:0007669"/>
    <property type="project" value="TreeGrafter"/>
</dbReference>
<dbReference type="PANTHER" id="PTHR10159">
    <property type="entry name" value="DUAL SPECIFICITY PROTEIN PHOSPHATASE"/>
    <property type="match status" value="1"/>
</dbReference>
<feature type="domain" description="Tyrosine specific protein phosphatases" evidence="6">
    <location>
        <begin position="73"/>
        <end position="140"/>
    </location>
</feature>
<evidence type="ECO:0000256" key="3">
    <source>
        <dbReference type="ARBA" id="ARBA00022801"/>
    </source>
</evidence>
<evidence type="ECO:0000313" key="8">
    <source>
        <dbReference type="Proteomes" id="UP000091956"/>
    </source>
</evidence>
<dbReference type="CDD" id="cd14498">
    <property type="entry name" value="DSP"/>
    <property type="match status" value="1"/>
</dbReference>
<dbReference type="Pfam" id="PF00782">
    <property type="entry name" value="DSPc"/>
    <property type="match status" value="1"/>
</dbReference>
<dbReference type="EC" id="3.1.3.48" evidence="2"/>
<dbReference type="PROSITE" id="PS00383">
    <property type="entry name" value="TYR_PHOSPHATASE_1"/>
    <property type="match status" value="1"/>
</dbReference>
<dbReference type="SMART" id="SM00195">
    <property type="entry name" value="DSPc"/>
    <property type="match status" value="1"/>
</dbReference>
<dbReference type="GO" id="GO:0008330">
    <property type="term" value="F:protein tyrosine/threonine phosphatase activity"/>
    <property type="evidence" value="ECO:0007669"/>
    <property type="project" value="TreeGrafter"/>
</dbReference>
<dbReference type="GO" id="GO:0005737">
    <property type="term" value="C:cytoplasm"/>
    <property type="evidence" value="ECO:0007669"/>
    <property type="project" value="TreeGrafter"/>
</dbReference>
<dbReference type="RefSeq" id="XP_018132914.1">
    <property type="nucleotide sequence ID" value="XM_018272152.1"/>
</dbReference>
<evidence type="ECO:0000313" key="7">
    <source>
        <dbReference type="EMBL" id="OBT99181.1"/>
    </source>
</evidence>